<evidence type="ECO:0000256" key="3">
    <source>
        <dbReference type="SAM" id="SignalP"/>
    </source>
</evidence>
<dbReference type="PANTHER" id="PTHR21666">
    <property type="entry name" value="PEPTIDASE-RELATED"/>
    <property type="match status" value="1"/>
</dbReference>
<dbReference type="InterPro" id="IPR016047">
    <property type="entry name" value="M23ase_b-sheet_dom"/>
</dbReference>
<dbReference type="GO" id="GO:0004222">
    <property type="term" value="F:metalloendopeptidase activity"/>
    <property type="evidence" value="ECO:0007669"/>
    <property type="project" value="TreeGrafter"/>
</dbReference>
<evidence type="ECO:0000313" key="5">
    <source>
        <dbReference type="EMBL" id="MBB5772263.1"/>
    </source>
</evidence>
<evidence type="ECO:0000256" key="1">
    <source>
        <dbReference type="SAM" id="Coils"/>
    </source>
</evidence>
<evidence type="ECO:0000259" key="4">
    <source>
        <dbReference type="Pfam" id="PF01551"/>
    </source>
</evidence>
<feature type="domain" description="M23ase beta-sheet core" evidence="4">
    <location>
        <begin position="275"/>
        <end position="359"/>
    </location>
</feature>
<dbReference type="Pfam" id="PF01551">
    <property type="entry name" value="Peptidase_M23"/>
    <property type="match status" value="1"/>
</dbReference>
<dbReference type="Proteomes" id="UP000556201">
    <property type="component" value="Unassembled WGS sequence"/>
</dbReference>
<protein>
    <submittedName>
        <fullName evidence="5">Septal ring factor EnvC (AmiA/AmiB activator)</fullName>
    </submittedName>
</protein>
<evidence type="ECO:0000313" key="6">
    <source>
        <dbReference type="Proteomes" id="UP000556201"/>
    </source>
</evidence>
<dbReference type="InterPro" id="IPR011055">
    <property type="entry name" value="Dup_hybrid_motif"/>
</dbReference>
<sequence length="364" mass="39435">MRRAIPLSLALLTGFVCAAPAMSRPSFGGQAPESELSRIQAEYRDETVRARRLRADADAAKTELAQLERRLASLRADEQTGDRQIDDQRARLQQLTEREAELVTDLARERGAQGRLLSALQMMSRRPPPPLLVPADKAIDTVRASILLKAMTPDLESRAKVLAARQAEIMRIRRLAVLSSERLLTTESEQGDRRGEIEGLTSRKTALTAVLNAEARAAERAAAVLERRIRELGGAVPTTQAEETPTARLPAGRGRLSSPVAGAPSQTWGAGTSGWRWRADRAAVTAPADAKVAYAGPLTGWGNVVVLDLGPGWRAVIAGLESVDVGPDARVSDGQTLGRSGPDGDVYFELRRDERPIDPGPWLR</sequence>
<proteinExistence type="predicted"/>
<dbReference type="InterPro" id="IPR050570">
    <property type="entry name" value="Cell_wall_metabolism_enzyme"/>
</dbReference>
<dbReference type="SUPFAM" id="SSF51261">
    <property type="entry name" value="Duplicated hybrid motif"/>
    <property type="match status" value="1"/>
</dbReference>
<name>A0A7W9FVE7_BREVE</name>
<accession>A0A7W9FVE7</accession>
<keyword evidence="3" id="KW-0732">Signal</keyword>
<feature type="compositionally biased region" description="Basic and acidic residues" evidence="2">
    <location>
        <begin position="348"/>
        <end position="357"/>
    </location>
</feature>
<dbReference type="CDD" id="cd12797">
    <property type="entry name" value="M23_peptidase"/>
    <property type="match status" value="1"/>
</dbReference>
<feature type="chain" id="PRO_5031436076" evidence="3">
    <location>
        <begin position="19"/>
        <end position="364"/>
    </location>
</feature>
<dbReference type="Gene3D" id="2.70.70.10">
    <property type="entry name" value="Glucose Permease (Domain IIA)"/>
    <property type="match status" value="1"/>
</dbReference>
<dbReference type="PANTHER" id="PTHR21666:SF291">
    <property type="entry name" value="STAGE II SPORULATION PROTEIN Q"/>
    <property type="match status" value="1"/>
</dbReference>
<gene>
    <name evidence="5" type="ORF">HNP47_002267</name>
</gene>
<organism evidence="5 6">
    <name type="scientific">Brevundimonas vesicularis</name>
    <name type="common">Pseudomonas vesicularis</name>
    <dbReference type="NCBI Taxonomy" id="41276"/>
    <lineage>
        <taxon>Bacteria</taxon>
        <taxon>Pseudomonadati</taxon>
        <taxon>Pseudomonadota</taxon>
        <taxon>Alphaproteobacteria</taxon>
        <taxon>Caulobacterales</taxon>
        <taxon>Caulobacteraceae</taxon>
        <taxon>Brevundimonas</taxon>
    </lineage>
</organism>
<keyword evidence="1" id="KW-0175">Coiled coil</keyword>
<reference evidence="5 6" key="1">
    <citation type="submission" date="2020-08" db="EMBL/GenBank/DDBJ databases">
        <title>Functional genomics of gut bacteria from endangered species of beetles.</title>
        <authorList>
            <person name="Carlos-Shanley C."/>
        </authorList>
    </citation>
    <scope>NUCLEOTIDE SEQUENCE [LARGE SCALE GENOMIC DNA]</scope>
    <source>
        <strain evidence="5 6">S00192</strain>
    </source>
</reference>
<feature type="coiled-coil region" evidence="1">
    <location>
        <begin position="50"/>
        <end position="105"/>
    </location>
</feature>
<feature type="signal peptide" evidence="3">
    <location>
        <begin position="1"/>
        <end position="18"/>
    </location>
</feature>
<feature type="coiled-coil region" evidence="1">
    <location>
        <begin position="208"/>
        <end position="235"/>
    </location>
</feature>
<feature type="region of interest" description="Disordered" evidence="2">
    <location>
        <begin position="327"/>
        <end position="364"/>
    </location>
</feature>
<comment type="caution">
    <text evidence="5">The sequence shown here is derived from an EMBL/GenBank/DDBJ whole genome shotgun (WGS) entry which is preliminary data.</text>
</comment>
<dbReference type="RefSeq" id="WP_184279625.1">
    <property type="nucleotide sequence ID" value="NZ_JACHLJ010000002.1"/>
</dbReference>
<feature type="region of interest" description="Disordered" evidence="2">
    <location>
        <begin position="235"/>
        <end position="272"/>
    </location>
</feature>
<dbReference type="AlphaFoldDB" id="A0A7W9FVE7"/>
<dbReference type="EMBL" id="JACHLJ010000002">
    <property type="protein sequence ID" value="MBB5772263.1"/>
    <property type="molecule type" value="Genomic_DNA"/>
</dbReference>
<evidence type="ECO:0000256" key="2">
    <source>
        <dbReference type="SAM" id="MobiDB-lite"/>
    </source>
</evidence>